<dbReference type="EMBL" id="JWZT01004047">
    <property type="protein sequence ID" value="KII65009.1"/>
    <property type="molecule type" value="Genomic_DNA"/>
</dbReference>
<proteinExistence type="predicted"/>
<organism evidence="1 2">
    <name type="scientific">Thelohanellus kitauei</name>
    <name type="common">Myxosporean</name>
    <dbReference type="NCBI Taxonomy" id="669202"/>
    <lineage>
        <taxon>Eukaryota</taxon>
        <taxon>Metazoa</taxon>
        <taxon>Cnidaria</taxon>
        <taxon>Myxozoa</taxon>
        <taxon>Myxosporea</taxon>
        <taxon>Bivalvulida</taxon>
        <taxon>Platysporina</taxon>
        <taxon>Myxobolidae</taxon>
        <taxon>Thelohanellus</taxon>
    </lineage>
</organism>
<dbReference type="Proteomes" id="UP000031668">
    <property type="component" value="Unassembled WGS sequence"/>
</dbReference>
<comment type="caution">
    <text evidence="1">The sequence shown here is derived from an EMBL/GenBank/DDBJ whole genome shotgun (WGS) entry which is preliminary data.</text>
</comment>
<evidence type="ECO:0000313" key="2">
    <source>
        <dbReference type="Proteomes" id="UP000031668"/>
    </source>
</evidence>
<name>A0A0C2II36_THEKT</name>
<gene>
    <name evidence="1" type="ORF">RF11_05986</name>
</gene>
<accession>A0A0C2II36</accession>
<evidence type="ECO:0000313" key="1">
    <source>
        <dbReference type="EMBL" id="KII65009.1"/>
    </source>
</evidence>
<reference evidence="1 2" key="1">
    <citation type="journal article" date="2014" name="Genome Biol. Evol.">
        <title>The genome of the myxosporean Thelohanellus kitauei shows adaptations to nutrient acquisition within its fish host.</title>
        <authorList>
            <person name="Yang Y."/>
            <person name="Xiong J."/>
            <person name="Zhou Z."/>
            <person name="Huo F."/>
            <person name="Miao W."/>
            <person name="Ran C."/>
            <person name="Liu Y."/>
            <person name="Zhang J."/>
            <person name="Feng J."/>
            <person name="Wang M."/>
            <person name="Wang M."/>
            <person name="Wang L."/>
            <person name="Yao B."/>
        </authorList>
    </citation>
    <scope>NUCLEOTIDE SEQUENCE [LARGE SCALE GENOMIC DNA]</scope>
    <source>
        <strain evidence="1">Wuqing</strain>
    </source>
</reference>
<sequence length="110" mass="12247">MTYIWSAPLSGDMHSASSFYVPSLQLTESLENNGMDSFPLVKHTCGNLEPPAEGLRALFLKSPIIYFGRARSVPQLYGVFVVAEHFLFAEVCFSLVVARSRIVYDYIAPP</sequence>
<protein>
    <submittedName>
        <fullName evidence="1">Uncharacterized protein</fullName>
    </submittedName>
</protein>
<keyword evidence="2" id="KW-1185">Reference proteome</keyword>
<dbReference type="AlphaFoldDB" id="A0A0C2II36"/>